<evidence type="ECO:0000256" key="3">
    <source>
        <dbReference type="ARBA" id="ARBA00022989"/>
    </source>
</evidence>
<keyword evidence="4 6" id="KW-0472">Membrane</keyword>
<evidence type="ECO:0000256" key="6">
    <source>
        <dbReference type="SAM" id="Phobius"/>
    </source>
</evidence>
<sequence>MERKEPNSRDEGRITSDGTIDGKRKGIPNVISRVFSSITLEPMLFLKMVAESNYKVVGDTLEIDRICRVTLNYTDEECRAMDDGNHTDIQNEVQVYQNNFNYNQTLMDSFIPLLVILLVGPMSDKYGRKPAMISVLLGFIGLSLVYTLTALNPSWPVQVLYLGNIFVTVGGTWVVF</sequence>
<dbReference type="PANTHER" id="PTHR23507:SF1">
    <property type="entry name" value="FI18259P1-RELATED"/>
    <property type="match status" value="1"/>
</dbReference>
<comment type="caution">
    <text evidence="7">The sequence shown here is derived from an EMBL/GenBank/DDBJ whole genome shotgun (WGS) entry which is preliminary data.</text>
</comment>
<dbReference type="EMBL" id="SEYY01000642">
    <property type="protein sequence ID" value="KAB7506821.1"/>
    <property type="molecule type" value="Genomic_DNA"/>
</dbReference>
<reference evidence="7 8" key="1">
    <citation type="journal article" date="2019" name="PLoS Biol.">
        <title>Sex chromosomes control vertical transmission of feminizing Wolbachia symbionts in an isopod.</title>
        <authorList>
            <person name="Becking T."/>
            <person name="Chebbi M.A."/>
            <person name="Giraud I."/>
            <person name="Moumen B."/>
            <person name="Laverre T."/>
            <person name="Caubet Y."/>
            <person name="Peccoud J."/>
            <person name="Gilbert C."/>
            <person name="Cordaux R."/>
        </authorList>
    </citation>
    <scope>NUCLEOTIDE SEQUENCE [LARGE SCALE GENOMIC DNA]</scope>
    <source>
        <strain evidence="7">ANa2</strain>
        <tissue evidence="7">Whole body excluding digestive tract and cuticle</tissue>
    </source>
</reference>
<dbReference type="GO" id="GO:0022857">
    <property type="term" value="F:transmembrane transporter activity"/>
    <property type="evidence" value="ECO:0007669"/>
    <property type="project" value="TreeGrafter"/>
</dbReference>
<evidence type="ECO:0000256" key="2">
    <source>
        <dbReference type="ARBA" id="ARBA00022692"/>
    </source>
</evidence>
<comment type="subcellular location">
    <subcellularLocation>
        <location evidence="1">Membrane</location>
        <topology evidence="1">Multi-pass membrane protein</topology>
    </subcellularLocation>
</comment>
<name>A0A5N5TKZ5_9CRUS</name>
<evidence type="ECO:0008006" key="9">
    <source>
        <dbReference type="Google" id="ProtNLM"/>
    </source>
</evidence>
<accession>A0A5N5TKZ5</accession>
<organism evidence="7 8">
    <name type="scientific">Armadillidium nasatum</name>
    <dbReference type="NCBI Taxonomy" id="96803"/>
    <lineage>
        <taxon>Eukaryota</taxon>
        <taxon>Metazoa</taxon>
        <taxon>Ecdysozoa</taxon>
        <taxon>Arthropoda</taxon>
        <taxon>Crustacea</taxon>
        <taxon>Multicrustacea</taxon>
        <taxon>Malacostraca</taxon>
        <taxon>Eumalacostraca</taxon>
        <taxon>Peracarida</taxon>
        <taxon>Isopoda</taxon>
        <taxon>Oniscidea</taxon>
        <taxon>Crinocheta</taxon>
        <taxon>Armadillidiidae</taxon>
        <taxon>Armadillidium</taxon>
    </lineage>
</organism>
<evidence type="ECO:0000313" key="8">
    <source>
        <dbReference type="Proteomes" id="UP000326759"/>
    </source>
</evidence>
<keyword evidence="8" id="KW-1185">Reference proteome</keyword>
<evidence type="ECO:0000313" key="7">
    <source>
        <dbReference type="EMBL" id="KAB7506821.1"/>
    </source>
</evidence>
<proteinExistence type="predicted"/>
<dbReference type="PANTHER" id="PTHR23507">
    <property type="entry name" value="ZGC:174356"/>
    <property type="match status" value="1"/>
</dbReference>
<feature type="transmembrane region" description="Helical" evidence="6">
    <location>
        <begin position="155"/>
        <end position="175"/>
    </location>
</feature>
<feature type="non-terminal residue" evidence="7">
    <location>
        <position position="176"/>
    </location>
</feature>
<keyword evidence="2 6" id="KW-0812">Transmembrane</keyword>
<evidence type="ECO:0000256" key="5">
    <source>
        <dbReference type="SAM" id="MobiDB-lite"/>
    </source>
</evidence>
<dbReference type="AlphaFoldDB" id="A0A5N5TKZ5"/>
<dbReference type="Proteomes" id="UP000326759">
    <property type="component" value="Unassembled WGS sequence"/>
</dbReference>
<dbReference type="Gene3D" id="1.20.1250.20">
    <property type="entry name" value="MFS general substrate transporter like domains"/>
    <property type="match status" value="1"/>
</dbReference>
<dbReference type="OrthoDB" id="3026777at2759"/>
<feature type="region of interest" description="Disordered" evidence="5">
    <location>
        <begin position="1"/>
        <end position="21"/>
    </location>
</feature>
<evidence type="ECO:0000256" key="1">
    <source>
        <dbReference type="ARBA" id="ARBA00004141"/>
    </source>
</evidence>
<dbReference type="InterPro" id="IPR036259">
    <property type="entry name" value="MFS_trans_sf"/>
</dbReference>
<dbReference type="GO" id="GO:0016020">
    <property type="term" value="C:membrane"/>
    <property type="evidence" value="ECO:0007669"/>
    <property type="project" value="UniProtKB-SubCell"/>
</dbReference>
<dbReference type="SUPFAM" id="SSF103473">
    <property type="entry name" value="MFS general substrate transporter"/>
    <property type="match status" value="1"/>
</dbReference>
<evidence type="ECO:0000256" key="4">
    <source>
        <dbReference type="ARBA" id="ARBA00023136"/>
    </source>
</evidence>
<gene>
    <name evidence="7" type="ORF">Anas_04760</name>
</gene>
<protein>
    <recommendedName>
        <fullName evidence="9">Major facilitator superfamily (MFS) profile domain-containing protein</fullName>
    </recommendedName>
</protein>
<feature type="transmembrane region" description="Helical" evidence="6">
    <location>
        <begin position="131"/>
        <end position="149"/>
    </location>
</feature>
<keyword evidence="3 6" id="KW-1133">Transmembrane helix</keyword>